<name>A0A7X5UY96_9SPHN</name>
<dbReference type="InterPro" id="IPR024087">
    <property type="entry name" value="Creatininase-like_sf"/>
</dbReference>
<comment type="caution">
    <text evidence="6">The sequence shown here is derived from an EMBL/GenBank/DDBJ whole genome shotgun (WGS) entry which is preliminary data.</text>
</comment>
<dbReference type="EMBL" id="JAASQV010000001">
    <property type="protein sequence ID" value="NIJ64403.1"/>
    <property type="molecule type" value="Genomic_DNA"/>
</dbReference>
<comment type="cofactor">
    <cofactor evidence="1">
        <name>Zn(2+)</name>
        <dbReference type="ChEBI" id="CHEBI:29105"/>
    </cofactor>
</comment>
<reference evidence="6 7" key="1">
    <citation type="submission" date="2020-03" db="EMBL/GenBank/DDBJ databases">
        <title>Genomic Encyclopedia of Type Strains, Phase IV (KMG-IV): sequencing the most valuable type-strain genomes for metagenomic binning, comparative biology and taxonomic classification.</title>
        <authorList>
            <person name="Goeker M."/>
        </authorList>
    </citation>
    <scope>NUCLEOTIDE SEQUENCE [LARGE SCALE GENOMIC DNA]</scope>
    <source>
        <strain evidence="6 7">DSM 4733</strain>
    </source>
</reference>
<comment type="similarity">
    <text evidence="5">Belongs to the creatininase superfamily.</text>
</comment>
<sequence>MMLGDQPWTRVRAALASGVPVVAILPLGAVEAHGPHLPLCTDVIISEGMAQRAAALLEGQGMHGFVLPALAYAPAHYAAEFPGTISIGEATARAAILDIAASLKAQGFACLALANSHFDPANVAMLRGLAAEVVALGLPLAYPDFTRRALAAELTEEFVSGACHAGQFETSLVLADRPDLVDEPARAALADNPASLVTAFAAGASTFSEAGGPQAYFGYPSRATAGEGAETSAIMAEAIVRAVRTAMSGPE</sequence>
<keyword evidence="7" id="KW-1185">Reference proteome</keyword>
<evidence type="ECO:0000256" key="3">
    <source>
        <dbReference type="ARBA" id="ARBA00022801"/>
    </source>
</evidence>
<dbReference type="Proteomes" id="UP000564677">
    <property type="component" value="Unassembled WGS sequence"/>
</dbReference>
<evidence type="ECO:0000256" key="1">
    <source>
        <dbReference type="ARBA" id="ARBA00001947"/>
    </source>
</evidence>
<evidence type="ECO:0000313" key="6">
    <source>
        <dbReference type="EMBL" id="NIJ64403.1"/>
    </source>
</evidence>
<organism evidence="6 7">
    <name type="scientific">Sphingomonas leidyi</name>
    <dbReference type="NCBI Taxonomy" id="68569"/>
    <lineage>
        <taxon>Bacteria</taxon>
        <taxon>Pseudomonadati</taxon>
        <taxon>Pseudomonadota</taxon>
        <taxon>Alphaproteobacteria</taxon>
        <taxon>Sphingomonadales</taxon>
        <taxon>Sphingomonadaceae</taxon>
        <taxon>Sphingomonas</taxon>
    </lineage>
</organism>
<evidence type="ECO:0000313" key="7">
    <source>
        <dbReference type="Proteomes" id="UP000564677"/>
    </source>
</evidence>
<dbReference type="RefSeq" id="WP_208413425.1">
    <property type="nucleotide sequence ID" value="NZ_JAASQV010000001.1"/>
</dbReference>
<dbReference type="GO" id="GO:0047789">
    <property type="term" value="F:creatininase activity"/>
    <property type="evidence" value="ECO:0007669"/>
    <property type="project" value="UniProtKB-EC"/>
</dbReference>
<dbReference type="Gene3D" id="3.40.50.10310">
    <property type="entry name" value="Creatininase"/>
    <property type="match status" value="1"/>
</dbReference>
<dbReference type="PANTHER" id="PTHR35005">
    <property type="entry name" value="3-DEHYDRO-SCYLLO-INOSOSE HYDROLASE"/>
    <property type="match status" value="1"/>
</dbReference>
<keyword evidence="3 6" id="KW-0378">Hydrolase</keyword>
<accession>A0A7X5UY96</accession>
<protein>
    <submittedName>
        <fullName evidence="6">Creatinine amidohydrolase</fullName>
        <ecNumber evidence="6">3.5.2.10</ecNumber>
    </submittedName>
</protein>
<gene>
    <name evidence="6" type="ORF">FHR20_001334</name>
</gene>
<dbReference type="SUPFAM" id="SSF102215">
    <property type="entry name" value="Creatininase"/>
    <property type="match status" value="1"/>
</dbReference>
<dbReference type="PANTHER" id="PTHR35005:SF1">
    <property type="entry name" value="2-AMINO-5-FORMYLAMINO-6-RIBOSYLAMINOPYRIMIDIN-4(3H)-ONE 5'-MONOPHOSPHATE DEFORMYLASE"/>
    <property type="match status" value="1"/>
</dbReference>
<dbReference type="AlphaFoldDB" id="A0A7X5UY96"/>
<dbReference type="EC" id="3.5.2.10" evidence="6"/>
<dbReference type="InterPro" id="IPR003785">
    <property type="entry name" value="Creatininase/forma_Hydrolase"/>
</dbReference>
<dbReference type="Pfam" id="PF02633">
    <property type="entry name" value="Creatininase"/>
    <property type="match status" value="1"/>
</dbReference>
<evidence type="ECO:0000256" key="2">
    <source>
        <dbReference type="ARBA" id="ARBA00022723"/>
    </source>
</evidence>
<keyword evidence="2" id="KW-0479">Metal-binding</keyword>
<evidence type="ECO:0000256" key="5">
    <source>
        <dbReference type="ARBA" id="ARBA00024029"/>
    </source>
</evidence>
<dbReference type="GO" id="GO:0009231">
    <property type="term" value="P:riboflavin biosynthetic process"/>
    <property type="evidence" value="ECO:0007669"/>
    <property type="project" value="TreeGrafter"/>
</dbReference>
<dbReference type="GO" id="GO:0046872">
    <property type="term" value="F:metal ion binding"/>
    <property type="evidence" value="ECO:0007669"/>
    <property type="project" value="UniProtKB-KW"/>
</dbReference>
<dbReference type="GO" id="GO:0016811">
    <property type="term" value="F:hydrolase activity, acting on carbon-nitrogen (but not peptide) bonds, in linear amides"/>
    <property type="evidence" value="ECO:0007669"/>
    <property type="project" value="TreeGrafter"/>
</dbReference>
<evidence type="ECO:0000256" key="4">
    <source>
        <dbReference type="ARBA" id="ARBA00022833"/>
    </source>
</evidence>
<proteinExistence type="inferred from homology"/>
<keyword evidence="4" id="KW-0862">Zinc</keyword>